<keyword evidence="15" id="KW-1185">Reference proteome</keyword>
<keyword evidence="6" id="KW-0297">G-protein coupled receptor</keyword>
<evidence type="ECO:0000313" key="14">
    <source>
        <dbReference type="Ensembl" id="ENSOMEP00000004256.1"/>
    </source>
</evidence>
<dbReference type="PaxDb" id="30732-ENSOMEP00000004256"/>
<evidence type="ECO:0000256" key="10">
    <source>
        <dbReference type="ARBA" id="ARBA00023224"/>
    </source>
</evidence>
<dbReference type="FunFam" id="3.40.50.2300:FF:000016">
    <property type="entry name" value="Taste 1 receptor member 2"/>
    <property type="match status" value="1"/>
</dbReference>
<protein>
    <submittedName>
        <fullName evidence="14">Taste receptor, type 1, member 1</fullName>
    </submittedName>
</protein>
<evidence type="ECO:0000256" key="8">
    <source>
        <dbReference type="ARBA" id="ARBA00023170"/>
    </source>
</evidence>
<organism evidence="14 15">
    <name type="scientific">Oryzias melastigma</name>
    <name type="common">Marine medaka</name>
    <dbReference type="NCBI Taxonomy" id="30732"/>
    <lineage>
        <taxon>Eukaryota</taxon>
        <taxon>Metazoa</taxon>
        <taxon>Chordata</taxon>
        <taxon>Craniata</taxon>
        <taxon>Vertebrata</taxon>
        <taxon>Euteleostomi</taxon>
        <taxon>Actinopterygii</taxon>
        <taxon>Neopterygii</taxon>
        <taxon>Teleostei</taxon>
        <taxon>Neoteleostei</taxon>
        <taxon>Acanthomorphata</taxon>
        <taxon>Ovalentaria</taxon>
        <taxon>Atherinomorphae</taxon>
        <taxon>Beloniformes</taxon>
        <taxon>Adrianichthyidae</taxon>
        <taxon>Oryziinae</taxon>
        <taxon>Oryzias</taxon>
    </lineage>
</organism>
<dbReference type="InterPro" id="IPR000337">
    <property type="entry name" value="GPCR_3"/>
</dbReference>
<dbReference type="SUPFAM" id="SSF53822">
    <property type="entry name" value="Periplasmic binding protein-like I"/>
    <property type="match status" value="1"/>
</dbReference>
<dbReference type="GO" id="GO:0050909">
    <property type="term" value="P:sensory perception of taste"/>
    <property type="evidence" value="ECO:0007669"/>
    <property type="project" value="UniProtKB-ARBA"/>
</dbReference>
<keyword evidence="7 12" id="KW-0472">Membrane</keyword>
<dbReference type="PROSITE" id="PS50259">
    <property type="entry name" value="G_PROTEIN_RECEP_F3_4"/>
    <property type="match status" value="1"/>
</dbReference>
<dbReference type="PANTHER" id="PTHR24061:SF3">
    <property type="entry name" value="TASTE RECEPTOR TYPE 1 MEMBER 1"/>
    <property type="match status" value="1"/>
</dbReference>
<dbReference type="PANTHER" id="PTHR24061">
    <property type="entry name" value="CALCIUM-SENSING RECEPTOR-RELATED"/>
    <property type="match status" value="1"/>
</dbReference>
<comment type="subcellular location">
    <subcellularLocation>
        <location evidence="1">Cell membrane</location>
        <topology evidence="1">Multi-pass membrane protein</topology>
    </subcellularLocation>
</comment>
<reference evidence="14" key="2">
    <citation type="submission" date="2025-09" db="UniProtKB">
        <authorList>
            <consortium name="Ensembl"/>
        </authorList>
    </citation>
    <scope>IDENTIFICATION</scope>
</reference>
<feature type="transmembrane region" description="Helical" evidence="12">
    <location>
        <begin position="847"/>
        <end position="869"/>
    </location>
</feature>
<dbReference type="Pfam" id="PF07562">
    <property type="entry name" value="NCD3G"/>
    <property type="match status" value="1"/>
</dbReference>
<dbReference type="Pfam" id="PF01094">
    <property type="entry name" value="ANF_receptor"/>
    <property type="match status" value="1"/>
</dbReference>
<keyword evidence="2" id="KW-1003">Cell membrane</keyword>
<dbReference type="InterPro" id="IPR000068">
    <property type="entry name" value="GPCR_3_Ca_sens_rcpt-rel"/>
</dbReference>
<sequence length="924" mass="102530">MPTRRRTTCRRVSLLPLQLNWPRPAPKKLRSSALLRRNSLAHQTEVVLIDLDICSMKLPPDQPSRTASVQFRQCFDSRKMLQVTFFFLGWLMLHFAAGELDYTSQGQGMHVQGDYSFAGLFPLHYTQKPNNGFPALVPCDQGRPNKHAVHLMQAMRFAVEEINNASGPLHLLPGVKLGYQIYDICSIPASILATLDLLAQQYQNPHVSETGQALLNSSETQIAVGVIGPDSSSKTFTPAALLGSFLVPEISYEASNEMLSNKFLYPSFFRTIPSDKNQVTAMIQLLVRFNWTWVALLGSDNDYGLQGMQSLSQQAPNHGICIAYQGIIPAARAEKVQTMRNMVENILTTKVNTIVVFSSKTIFHDFLPFVLERNITDKVWIGTEDWSPSTFISGIPGINTIGTVVGVSVKDASISGFLDFQKKEVEESIKYIKDDSGATKSSPNDCLQSADLYTLVSKNYSMDEYDTTSSFNVYKAVYAMAYALHNTLGCDSGKCSRRSVSPQELLPSLKKVRFSLSNSSVYFDANGDPPTGYDIVSWVWRGTEWSLRVVGSFTPDPVRLFVDTDRIQWHGKDDFKSVPVSLCSPPCPKGYKKLLTGQHTCCFDCLPCPSATFLNLSDPTECQPCLPEQWAPPTSEQCLSRTVLLLAWDDPLSIALLFFLATCLLLTSSTAVILLVNLNTPVAKSAGGRTCLLMLAALTVAALSTLCHFGEPSPLGCILKQPLFTVSFSVCLACITVRSLQVVCIFKFSSKLPPAYDKWVKKSGPEVTIFLVSVAILFISVLRVSLDTPRPSQDLDFYPDKIVLECSKTLSLGSGVELAYVSLLSVLCFSFSYMGKDLPANYNEAKCVTFSLMVYKISWISFFTLYLINRETFTMAAQVFATLFSVLAFIGGYFVPKIYIIVLRPKMNTTAHFQNCIQMYTMNK</sequence>
<dbReference type="Pfam" id="PF00003">
    <property type="entry name" value="7tm_3"/>
    <property type="match status" value="1"/>
</dbReference>
<dbReference type="Gene3D" id="2.10.50.30">
    <property type="entry name" value="GPCR, family 3, nine cysteines domain"/>
    <property type="match status" value="1"/>
</dbReference>
<dbReference type="Ensembl" id="ENSOMET00000009471.1">
    <property type="protein sequence ID" value="ENSOMEP00000004256.1"/>
    <property type="gene ID" value="ENSOMEG00000005199.1"/>
</dbReference>
<dbReference type="SUPFAM" id="SSF57586">
    <property type="entry name" value="TNF receptor-like"/>
    <property type="match status" value="1"/>
</dbReference>
<dbReference type="PRINTS" id="PR00592">
    <property type="entry name" value="CASENSINGR"/>
</dbReference>
<dbReference type="InterPro" id="IPR038550">
    <property type="entry name" value="GPCR_3_9-Cys_sf"/>
</dbReference>
<dbReference type="Gene3D" id="3.40.50.2300">
    <property type="match status" value="2"/>
</dbReference>
<feature type="transmembrane region" description="Helical" evidence="12">
    <location>
        <begin position="767"/>
        <end position="786"/>
    </location>
</feature>
<feature type="domain" description="G-protein coupled receptors family 3 profile" evidence="13">
    <location>
        <begin position="652"/>
        <end position="917"/>
    </location>
</feature>
<keyword evidence="5 12" id="KW-1133">Transmembrane helix</keyword>
<name>A0A3B3BF81_ORYME</name>
<feature type="transmembrane region" description="Helical" evidence="12">
    <location>
        <begin position="80"/>
        <end position="97"/>
    </location>
</feature>
<reference evidence="14" key="1">
    <citation type="submission" date="2025-08" db="UniProtKB">
        <authorList>
            <consortium name="Ensembl"/>
        </authorList>
    </citation>
    <scope>IDENTIFICATION</scope>
</reference>
<feature type="transmembrane region" description="Helical" evidence="12">
    <location>
        <begin position="723"/>
        <end position="746"/>
    </location>
</feature>
<proteinExistence type="inferred from homology"/>
<feature type="transmembrane region" description="Helical" evidence="12">
    <location>
        <begin position="875"/>
        <end position="895"/>
    </location>
</feature>
<dbReference type="InterPro" id="IPR001828">
    <property type="entry name" value="ANF_lig-bd_rcpt"/>
</dbReference>
<evidence type="ECO:0000256" key="5">
    <source>
        <dbReference type="ARBA" id="ARBA00022989"/>
    </source>
</evidence>
<dbReference type="PRINTS" id="PR00248">
    <property type="entry name" value="GPCRMGR"/>
</dbReference>
<dbReference type="InterPro" id="IPR017978">
    <property type="entry name" value="GPCR_3_C"/>
</dbReference>
<evidence type="ECO:0000256" key="4">
    <source>
        <dbReference type="ARBA" id="ARBA00022729"/>
    </source>
</evidence>
<dbReference type="InterPro" id="IPR011500">
    <property type="entry name" value="GPCR_3_9-Cys_dom"/>
</dbReference>
<dbReference type="FunFam" id="2.10.50.30:FF:000004">
    <property type="entry name" value="Taste receptor type 1 member 3-like protein"/>
    <property type="match status" value="1"/>
</dbReference>
<feature type="transmembrane region" description="Helical" evidence="12">
    <location>
        <begin position="818"/>
        <end position="835"/>
    </location>
</feature>
<evidence type="ECO:0000259" key="13">
    <source>
        <dbReference type="PROSITE" id="PS50259"/>
    </source>
</evidence>
<dbReference type="Proteomes" id="UP000261560">
    <property type="component" value="Unplaced"/>
</dbReference>
<dbReference type="PROSITE" id="PS00981">
    <property type="entry name" value="G_PROTEIN_RECEP_F3_3"/>
    <property type="match status" value="1"/>
</dbReference>
<dbReference type="GO" id="GO:0004930">
    <property type="term" value="F:G protein-coupled receptor activity"/>
    <property type="evidence" value="ECO:0007669"/>
    <property type="project" value="UniProtKB-KW"/>
</dbReference>
<keyword evidence="8" id="KW-0675">Receptor</keyword>
<dbReference type="STRING" id="30732.ENSOMEP00000004256"/>
<evidence type="ECO:0000256" key="6">
    <source>
        <dbReference type="ARBA" id="ARBA00023040"/>
    </source>
</evidence>
<dbReference type="InterPro" id="IPR028082">
    <property type="entry name" value="Peripla_BP_I"/>
</dbReference>
<feature type="transmembrane region" description="Helical" evidence="12">
    <location>
        <begin position="654"/>
        <end position="678"/>
    </location>
</feature>
<accession>A0A3B3BF81</accession>
<evidence type="ECO:0000256" key="11">
    <source>
        <dbReference type="ARBA" id="ARBA00038492"/>
    </source>
</evidence>
<dbReference type="GO" id="GO:0005886">
    <property type="term" value="C:plasma membrane"/>
    <property type="evidence" value="ECO:0007669"/>
    <property type="project" value="UniProtKB-SubCell"/>
</dbReference>
<dbReference type="InterPro" id="IPR017979">
    <property type="entry name" value="GPCR_3_CS"/>
</dbReference>
<comment type="similarity">
    <text evidence="11">Belongs to the G-protein coupled receptor 3 family. TAS1R subfamily.</text>
</comment>
<evidence type="ECO:0000256" key="12">
    <source>
        <dbReference type="SAM" id="Phobius"/>
    </source>
</evidence>
<evidence type="ECO:0000256" key="3">
    <source>
        <dbReference type="ARBA" id="ARBA00022692"/>
    </source>
</evidence>
<dbReference type="OMA" id="EDWAIST"/>
<keyword evidence="4" id="KW-0732">Signal</keyword>
<evidence type="ECO:0000256" key="1">
    <source>
        <dbReference type="ARBA" id="ARBA00004651"/>
    </source>
</evidence>
<evidence type="ECO:0000313" key="15">
    <source>
        <dbReference type="Proteomes" id="UP000261560"/>
    </source>
</evidence>
<evidence type="ECO:0000256" key="7">
    <source>
        <dbReference type="ARBA" id="ARBA00023136"/>
    </source>
</evidence>
<feature type="transmembrane region" description="Helical" evidence="12">
    <location>
        <begin position="690"/>
        <end position="711"/>
    </location>
</feature>
<keyword evidence="10" id="KW-0807">Transducer</keyword>
<evidence type="ECO:0000256" key="9">
    <source>
        <dbReference type="ARBA" id="ARBA00023180"/>
    </source>
</evidence>
<keyword evidence="3 12" id="KW-0812">Transmembrane</keyword>
<dbReference type="GeneTree" id="ENSGT00940000166394"/>
<evidence type="ECO:0000256" key="2">
    <source>
        <dbReference type="ARBA" id="ARBA00022475"/>
    </source>
</evidence>
<dbReference type="AlphaFoldDB" id="A0A3B3BF81"/>
<dbReference type="PROSITE" id="PS00980">
    <property type="entry name" value="G_PROTEIN_RECEP_F3_2"/>
    <property type="match status" value="1"/>
</dbReference>
<keyword evidence="9" id="KW-0325">Glycoprotein</keyword>